<dbReference type="OrthoDB" id="9788221at2"/>
<evidence type="ECO:0000256" key="1">
    <source>
        <dbReference type="ARBA" id="ARBA00008270"/>
    </source>
</evidence>
<keyword evidence="5" id="KW-1185">Reference proteome</keyword>
<dbReference type="Gene3D" id="3.10.310.10">
    <property type="entry name" value="Diaminopimelate Epimerase, Chain A, domain 1"/>
    <property type="match status" value="2"/>
</dbReference>
<dbReference type="PANTHER" id="PTHR13774:SF17">
    <property type="entry name" value="PHENAZINE BIOSYNTHESIS-LIKE DOMAIN-CONTAINING PROTEIN"/>
    <property type="match status" value="1"/>
</dbReference>
<dbReference type="NCBIfam" id="TIGR00654">
    <property type="entry name" value="PhzF_family"/>
    <property type="match status" value="1"/>
</dbReference>
<comment type="similarity">
    <text evidence="1">Belongs to the PhzF family.</text>
</comment>
<dbReference type="SUPFAM" id="SSF54506">
    <property type="entry name" value="Diaminopimelate epimerase-like"/>
    <property type="match status" value="1"/>
</dbReference>
<dbReference type="InterPro" id="IPR003719">
    <property type="entry name" value="Phenazine_PhzF-like"/>
</dbReference>
<evidence type="ECO:0000313" key="5">
    <source>
        <dbReference type="Proteomes" id="UP000185812"/>
    </source>
</evidence>
<dbReference type="PANTHER" id="PTHR13774">
    <property type="entry name" value="PHENAZINE BIOSYNTHESIS PROTEIN"/>
    <property type="match status" value="1"/>
</dbReference>
<organism evidence="4 5">
    <name type="scientific">Rhodothermus profundi</name>
    <dbReference type="NCBI Taxonomy" id="633813"/>
    <lineage>
        <taxon>Bacteria</taxon>
        <taxon>Pseudomonadati</taxon>
        <taxon>Rhodothermota</taxon>
        <taxon>Rhodothermia</taxon>
        <taxon>Rhodothermales</taxon>
        <taxon>Rhodothermaceae</taxon>
        <taxon>Rhodothermus</taxon>
    </lineage>
</organism>
<feature type="active site" evidence="3">
    <location>
        <position position="46"/>
    </location>
</feature>
<dbReference type="PIRSF" id="PIRSF016184">
    <property type="entry name" value="PhzC_PhzF"/>
    <property type="match status" value="1"/>
</dbReference>
<gene>
    <name evidence="4" type="ORF">SAMN04488087_1710</name>
</gene>
<dbReference type="GO" id="GO:0016853">
    <property type="term" value="F:isomerase activity"/>
    <property type="evidence" value="ECO:0007669"/>
    <property type="project" value="UniProtKB-KW"/>
</dbReference>
<dbReference type="RefSeq" id="WP_072715548.1">
    <property type="nucleotide sequence ID" value="NZ_FRAU01000005.1"/>
</dbReference>
<dbReference type="EMBL" id="FRAU01000005">
    <property type="protein sequence ID" value="SHK68713.1"/>
    <property type="molecule type" value="Genomic_DNA"/>
</dbReference>
<keyword evidence="2" id="KW-0413">Isomerase</keyword>
<dbReference type="AlphaFoldDB" id="A0A1M6UHT9"/>
<evidence type="ECO:0000313" key="4">
    <source>
        <dbReference type="EMBL" id="SHK68713.1"/>
    </source>
</evidence>
<evidence type="ECO:0000256" key="2">
    <source>
        <dbReference type="ARBA" id="ARBA00023235"/>
    </source>
</evidence>
<dbReference type="STRING" id="633813.SAMN04488087_1710"/>
<sequence length="271" mass="30058">MKLPLFLVDAFAEQPFTGNPAAVCLLDRPRSEGWMQTVAAEMNWSETAFLLPAGEGFSLRWFTPTQEVDLCGHATLASAHVLWEIACLQPDEPAVFFTKSGQLTAWRAEDGTIWMDFPTEMPEPCEPPAELLRVLGDVPIQYIGRNRMDYLVLLDREATVRKLKPDLERLRQLDMRGLIVTAPAEDVPADFVSRFFAPRVGVPEDPVTGSAHCCLGPFWAMRLGRVRLSGFQVSARGGRVEVAVRGERVHLGGRAITILQGKLISYHPGTS</sequence>
<reference evidence="5" key="1">
    <citation type="submission" date="2016-11" db="EMBL/GenBank/DDBJ databases">
        <authorList>
            <person name="Varghese N."/>
            <person name="Submissions S."/>
        </authorList>
    </citation>
    <scope>NUCLEOTIDE SEQUENCE [LARGE SCALE GENOMIC DNA]</scope>
    <source>
        <strain evidence="5">DSM 22212</strain>
    </source>
</reference>
<proteinExistence type="inferred from homology"/>
<dbReference type="GO" id="GO:0005737">
    <property type="term" value="C:cytoplasm"/>
    <property type="evidence" value="ECO:0007669"/>
    <property type="project" value="TreeGrafter"/>
</dbReference>
<dbReference type="Proteomes" id="UP000185812">
    <property type="component" value="Unassembled WGS sequence"/>
</dbReference>
<accession>A0A1M6UHT9</accession>
<evidence type="ECO:0000256" key="3">
    <source>
        <dbReference type="PIRSR" id="PIRSR016184-1"/>
    </source>
</evidence>
<name>A0A1M6UHT9_9BACT</name>
<protein>
    <submittedName>
        <fullName evidence="4">Phenazine biosynthesis protein PhzF family</fullName>
    </submittedName>
</protein>
<dbReference type="Pfam" id="PF02567">
    <property type="entry name" value="PhzC-PhzF"/>
    <property type="match status" value="1"/>
</dbReference>